<dbReference type="Pfam" id="PF01872">
    <property type="entry name" value="RibD_C"/>
    <property type="match status" value="1"/>
</dbReference>
<reference evidence="6" key="1">
    <citation type="submission" date="2016-11" db="EMBL/GenBank/DDBJ databases">
        <authorList>
            <person name="Varghese N."/>
            <person name="Submissions S."/>
        </authorList>
    </citation>
    <scope>NUCLEOTIDE SEQUENCE [LARGE SCALE GENOMIC DNA]</scope>
    <source>
        <strain evidence="6">DSM 15449</strain>
    </source>
</reference>
<keyword evidence="3" id="KW-0560">Oxidoreductase</keyword>
<dbReference type="RefSeq" id="WP_073030674.1">
    <property type="nucleotide sequence ID" value="NZ_FQXJ01000011.1"/>
</dbReference>
<dbReference type="InterPro" id="IPR002734">
    <property type="entry name" value="RibDG_C"/>
</dbReference>
<evidence type="ECO:0000256" key="2">
    <source>
        <dbReference type="ARBA" id="ARBA00022857"/>
    </source>
</evidence>
<organism evidence="5 6">
    <name type="scientific">Desulfosporosinus lacus DSM 15449</name>
    <dbReference type="NCBI Taxonomy" id="1121420"/>
    <lineage>
        <taxon>Bacteria</taxon>
        <taxon>Bacillati</taxon>
        <taxon>Bacillota</taxon>
        <taxon>Clostridia</taxon>
        <taxon>Eubacteriales</taxon>
        <taxon>Desulfitobacteriaceae</taxon>
        <taxon>Desulfosporosinus</taxon>
    </lineage>
</organism>
<dbReference type="STRING" id="1121420.SAMN02746098_03157"/>
<dbReference type="AlphaFoldDB" id="A0A1M5ZD47"/>
<feature type="domain" description="Bacterial bifunctional deaminase-reductase C-terminal" evidence="4">
    <location>
        <begin position="4"/>
        <end position="192"/>
    </location>
</feature>
<accession>A0A1M5ZD47</accession>
<dbReference type="OrthoDB" id="9800865at2"/>
<keyword evidence="2" id="KW-0521">NADP</keyword>
<evidence type="ECO:0000313" key="5">
    <source>
        <dbReference type="EMBL" id="SHI21903.1"/>
    </source>
</evidence>
<sequence length="246" mass="27284">MDRPYIICHMVTSLDGKVTGDFLGRDAHSELIEDYFRIHREYGADGFLCGRVTMEGSFPQPPVPPTVYEDPPIERVDYVAERAAFYAVAIDPRGKLWWSGRAISDPDDGYNGAHIIEVLTQNVSDAFLAHLQAKGISYLFGGITELNLALVAQKLKQLFGIEKLLLEGGGIVNGSFLQEGLIDEISLVVIPEAEYSVKSVSLFETGKYQTDNATMAASFRLKEAKRLNDDGLWLTHQKQCIPATKE</sequence>
<dbReference type="InterPro" id="IPR050765">
    <property type="entry name" value="Riboflavin_Biosynth_HTPR"/>
</dbReference>
<proteinExistence type="predicted"/>
<dbReference type="PANTHER" id="PTHR38011">
    <property type="entry name" value="DIHYDROFOLATE REDUCTASE FAMILY PROTEIN (AFU_ORTHOLOGUE AFUA_8G06820)"/>
    <property type="match status" value="1"/>
</dbReference>
<evidence type="ECO:0000313" key="6">
    <source>
        <dbReference type="Proteomes" id="UP000183954"/>
    </source>
</evidence>
<dbReference type="GO" id="GO:0009231">
    <property type="term" value="P:riboflavin biosynthetic process"/>
    <property type="evidence" value="ECO:0007669"/>
    <property type="project" value="InterPro"/>
</dbReference>
<dbReference type="GO" id="GO:0008703">
    <property type="term" value="F:5-amino-6-(5-phosphoribosylamino)uracil reductase activity"/>
    <property type="evidence" value="ECO:0007669"/>
    <property type="project" value="InterPro"/>
</dbReference>
<dbReference type="Proteomes" id="UP000183954">
    <property type="component" value="Unassembled WGS sequence"/>
</dbReference>
<protein>
    <submittedName>
        <fullName evidence="5">Pyrimidine reductase, riboflavin biosynthesis</fullName>
    </submittedName>
</protein>
<evidence type="ECO:0000256" key="3">
    <source>
        <dbReference type="ARBA" id="ARBA00023002"/>
    </source>
</evidence>
<comment type="pathway">
    <text evidence="1">Cofactor biosynthesis; riboflavin biosynthesis.</text>
</comment>
<dbReference type="InterPro" id="IPR024072">
    <property type="entry name" value="DHFR-like_dom_sf"/>
</dbReference>
<dbReference type="PANTHER" id="PTHR38011:SF7">
    <property type="entry name" value="2,5-DIAMINO-6-RIBOSYLAMINO-4(3H)-PYRIMIDINONE 5'-PHOSPHATE REDUCTASE"/>
    <property type="match status" value="1"/>
</dbReference>
<keyword evidence="6" id="KW-1185">Reference proteome</keyword>
<evidence type="ECO:0000259" key="4">
    <source>
        <dbReference type="Pfam" id="PF01872"/>
    </source>
</evidence>
<name>A0A1M5ZD47_9FIRM</name>
<dbReference type="Gene3D" id="3.40.430.10">
    <property type="entry name" value="Dihydrofolate Reductase, subunit A"/>
    <property type="match status" value="1"/>
</dbReference>
<dbReference type="EMBL" id="FQXJ01000011">
    <property type="protein sequence ID" value="SHI21903.1"/>
    <property type="molecule type" value="Genomic_DNA"/>
</dbReference>
<dbReference type="SUPFAM" id="SSF53597">
    <property type="entry name" value="Dihydrofolate reductase-like"/>
    <property type="match status" value="1"/>
</dbReference>
<gene>
    <name evidence="5" type="ORF">SAMN02746098_03157</name>
</gene>
<evidence type="ECO:0000256" key="1">
    <source>
        <dbReference type="ARBA" id="ARBA00005104"/>
    </source>
</evidence>